<dbReference type="GO" id="GO:0008506">
    <property type="term" value="F:sucrose:proton symporter activity"/>
    <property type="evidence" value="ECO:0007669"/>
    <property type="project" value="TreeGrafter"/>
</dbReference>
<evidence type="ECO:0000256" key="1">
    <source>
        <dbReference type="ARBA" id="ARBA00004141"/>
    </source>
</evidence>
<keyword evidence="9" id="KW-1185">Reference proteome</keyword>
<feature type="transmembrane region" description="Helical" evidence="7">
    <location>
        <begin position="99"/>
        <end position="123"/>
    </location>
</feature>
<accession>A0A1B7NX21</accession>
<keyword evidence="2" id="KW-0813">Transport</keyword>
<comment type="subcellular location">
    <subcellularLocation>
        <location evidence="1">Membrane</location>
        <topology evidence="1">Multi-pass membrane protein</topology>
    </subcellularLocation>
</comment>
<proteinExistence type="predicted"/>
<keyword evidence="4 7" id="KW-1133">Transmembrane helix</keyword>
<feature type="transmembrane region" description="Helical" evidence="7">
    <location>
        <begin position="57"/>
        <end position="79"/>
    </location>
</feature>
<comment type="caution">
    <text evidence="8">The sequence shown here is derived from an EMBL/GenBank/DDBJ whole genome shotgun (WGS) entry which is preliminary data.</text>
</comment>
<feature type="region of interest" description="Disordered" evidence="6">
    <location>
        <begin position="385"/>
        <end position="417"/>
    </location>
</feature>
<dbReference type="InterPro" id="IPR036259">
    <property type="entry name" value="MFS_trans_sf"/>
</dbReference>
<evidence type="ECO:0000256" key="6">
    <source>
        <dbReference type="SAM" id="MobiDB-lite"/>
    </source>
</evidence>
<feature type="transmembrane region" description="Helical" evidence="7">
    <location>
        <begin position="231"/>
        <end position="255"/>
    </location>
</feature>
<evidence type="ECO:0000256" key="5">
    <source>
        <dbReference type="ARBA" id="ARBA00023136"/>
    </source>
</evidence>
<evidence type="ECO:0000256" key="4">
    <source>
        <dbReference type="ARBA" id="ARBA00022989"/>
    </source>
</evidence>
<feature type="compositionally biased region" description="Acidic residues" evidence="6">
    <location>
        <begin position="393"/>
        <end position="414"/>
    </location>
</feature>
<dbReference type="AlphaFoldDB" id="A0A1B7NX21"/>
<dbReference type="SUPFAM" id="SSF103473">
    <property type="entry name" value="MFS general substrate transporter"/>
    <property type="match status" value="1"/>
</dbReference>
<sequence>MQPLVGVITDRSTSKWGRRRPFMIAGSFIVSFCLLILGWTSEIVGMFISDESRKKSVTVAVAVLGIYAADFAINIVQASCRSLIVDTLPIPQQQLGSAWASRMTAIGHLLGYVMGSVNMLSIFGHGLGDTQFKQITVIAAMFLIFAVSVTSYAVKERVLISGFAYEDGSSQDTHPIVENDIQPTSSNTGYLLGPILGMDRSTWVGETHFRYEAPEDAAEKSSDTLGDVARIGSLSLVIFSIITFISSVVLPFGVLSPDNKKSAFVRRPPLGLVRLFNKLHFTRPDLQTTWMISHIVFALTMIFAPAARSVQFATTLVAICGIPWAVTCWAPFAFMGVEINRLEIRPFTRKSSVTMITSATFNGHNSDLSSYDTELEDRGPSVLRLNHSHSQDVDSDSETDGDDDDEEEEEEEEASSTGELAGIYLGVLNVYTTLPQFAGTLISWIVFSILEPGTSPIAADENIKDGASSEHDGEWINRHREGPNAIAVCLFIGALSSLVAAEATRRLKYAR</sequence>
<dbReference type="PANTHER" id="PTHR19432:SF76">
    <property type="entry name" value="TRANSPORTER, PUTATIVE (EUROFUNG)-RELATED"/>
    <property type="match status" value="1"/>
</dbReference>
<feature type="transmembrane region" description="Helical" evidence="7">
    <location>
        <begin position="288"/>
        <end position="306"/>
    </location>
</feature>
<dbReference type="GO" id="GO:0005886">
    <property type="term" value="C:plasma membrane"/>
    <property type="evidence" value="ECO:0007669"/>
    <property type="project" value="TreeGrafter"/>
</dbReference>
<keyword evidence="5 7" id="KW-0472">Membrane</keyword>
<evidence type="ECO:0000313" key="9">
    <source>
        <dbReference type="Proteomes" id="UP000091918"/>
    </source>
</evidence>
<dbReference type="EMBL" id="LGUA01000498">
    <property type="protein sequence ID" value="OAX81321.1"/>
    <property type="molecule type" value="Genomic_DNA"/>
</dbReference>
<reference evidence="8 9" key="1">
    <citation type="submission" date="2015-07" db="EMBL/GenBank/DDBJ databases">
        <title>Emmonsia species relationships and genome sequence.</title>
        <authorList>
            <person name="Cuomo C.A."/>
            <person name="Schwartz I.S."/>
            <person name="Kenyon C."/>
            <person name="de Hoog G.S."/>
            <person name="Govender N.P."/>
            <person name="Botha A."/>
            <person name="Moreno L."/>
            <person name="de Vries M."/>
            <person name="Munoz J.F."/>
            <person name="Stielow J.B."/>
        </authorList>
    </citation>
    <scope>NUCLEOTIDE SEQUENCE [LARGE SCALE GENOMIC DNA]</scope>
    <source>
        <strain evidence="8 9">CBS 136260</strain>
    </source>
</reference>
<dbReference type="PANTHER" id="PTHR19432">
    <property type="entry name" value="SUGAR TRANSPORTER"/>
    <property type="match status" value="1"/>
</dbReference>
<evidence type="ECO:0000256" key="3">
    <source>
        <dbReference type="ARBA" id="ARBA00022692"/>
    </source>
</evidence>
<feature type="transmembrane region" description="Helical" evidence="7">
    <location>
        <begin position="22"/>
        <end position="45"/>
    </location>
</feature>
<protein>
    <recommendedName>
        <fullName evidence="10">Sucrose transporter</fullName>
    </recommendedName>
</protein>
<dbReference type="Proteomes" id="UP000091918">
    <property type="component" value="Unassembled WGS sequence"/>
</dbReference>
<feature type="transmembrane region" description="Helical" evidence="7">
    <location>
        <begin position="135"/>
        <end position="154"/>
    </location>
</feature>
<evidence type="ECO:0008006" key="10">
    <source>
        <dbReference type="Google" id="ProtNLM"/>
    </source>
</evidence>
<dbReference type="OrthoDB" id="28755at2759"/>
<feature type="transmembrane region" description="Helical" evidence="7">
    <location>
        <begin position="312"/>
        <end position="337"/>
    </location>
</feature>
<name>A0A1B7NX21_9EURO</name>
<evidence type="ECO:0000313" key="8">
    <source>
        <dbReference type="EMBL" id="OAX81321.1"/>
    </source>
</evidence>
<evidence type="ECO:0000256" key="7">
    <source>
        <dbReference type="SAM" id="Phobius"/>
    </source>
</evidence>
<gene>
    <name evidence="8" type="ORF">ACJ72_04340</name>
</gene>
<keyword evidence="3 7" id="KW-0812">Transmembrane</keyword>
<evidence type="ECO:0000256" key="2">
    <source>
        <dbReference type="ARBA" id="ARBA00022448"/>
    </source>
</evidence>
<organism evidence="8 9">
    <name type="scientific">Emergomyces africanus</name>
    <dbReference type="NCBI Taxonomy" id="1955775"/>
    <lineage>
        <taxon>Eukaryota</taxon>
        <taxon>Fungi</taxon>
        <taxon>Dikarya</taxon>
        <taxon>Ascomycota</taxon>
        <taxon>Pezizomycotina</taxon>
        <taxon>Eurotiomycetes</taxon>
        <taxon>Eurotiomycetidae</taxon>
        <taxon>Onygenales</taxon>
        <taxon>Ajellomycetaceae</taxon>
        <taxon>Emergomyces</taxon>
    </lineage>
</organism>